<keyword evidence="1" id="KW-0812">Transmembrane</keyword>
<evidence type="ECO:0000313" key="3">
    <source>
        <dbReference type="Proteomes" id="UP000294796"/>
    </source>
</evidence>
<dbReference type="InterPro" id="IPR046162">
    <property type="entry name" value="DUF6164"/>
</dbReference>
<protein>
    <recommendedName>
        <fullName evidence="4">DUF2007 domain-containing protein</fullName>
    </recommendedName>
</protein>
<dbReference type="Proteomes" id="UP000294796">
    <property type="component" value="Unassembled WGS sequence"/>
</dbReference>
<dbReference type="Pfam" id="PF19661">
    <property type="entry name" value="DUF6164"/>
    <property type="match status" value="1"/>
</dbReference>
<reference evidence="2 3" key="1">
    <citation type="submission" date="2019-03" db="EMBL/GenBank/DDBJ databases">
        <title>Luteimonas zhaokaii sp.nov., isolated from the rectal contents of Plateau pika in Yushu, Qinghai Province, China.</title>
        <authorList>
            <person name="Zhang G."/>
        </authorList>
    </citation>
    <scope>NUCLEOTIDE SEQUENCE [LARGE SCALE GENOMIC DNA]</scope>
    <source>
        <strain evidence="2 3">B9</strain>
    </source>
</reference>
<evidence type="ECO:0000313" key="2">
    <source>
        <dbReference type="EMBL" id="TDK28360.1"/>
    </source>
</evidence>
<keyword evidence="1" id="KW-0472">Membrane</keyword>
<dbReference type="AlphaFoldDB" id="A0A4R5U3S5"/>
<evidence type="ECO:0000256" key="1">
    <source>
        <dbReference type="SAM" id="Phobius"/>
    </source>
</evidence>
<dbReference type="RefSeq" id="WP_133320182.1">
    <property type="nucleotide sequence ID" value="NZ_SMTF01000001.1"/>
</dbReference>
<keyword evidence="3" id="KW-1185">Reference proteome</keyword>
<gene>
    <name evidence="2" type="ORF">E2F46_00220</name>
</gene>
<keyword evidence="1" id="KW-1133">Transmembrane helix</keyword>
<name>A0A4R5U3S5_9GAMM</name>
<organism evidence="2 3">
    <name type="scientific">Luteimonas aestuarii</name>
    <dbReference type="NCBI Taxonomy" id="453837"/>
    <lineage>
        <taxon>Bacteria</taxon>
        <taxon>Pseudomonadati</taxon>
        <taxon>Pseudomonadota</taxon>
        <taxon>Gammaproteobacteria</taxon>
        <taxon>Lysobacterales</taxon>
        <taxon>Lysobacteraceae</taxon>
        <taxon>Luteimonas</taxon>
    </lineage>
</organism>
<dbReference type="EMBL" id="SMTF01000001">
    <property type="protein sequence ID" value="TDK28360.1"/>
    <property type="molecule type" value="Genomic_DNA"/>
</dbReference>
<dbReference type="OrthoDB" id="5569385at2"/>
<evidence type="ECO:0008006" key="4">
    <source>
        <dbReference type="Google" id="ProtNLM"/>
    </source>
</evidence>
<proteinExistence type="predicted"/>
<comment type="caution">
    <text evidence="2">The sequence shown here is derived from an EMBL/GenBank/DDBJ whole genome shotgun (WGS) entry which is preliminary data.</text>
</comment>
<accession>A0A4R5U3S5</accession>
<sequence>MAKLLLNLRHVPDDEADDVRGFLDANRIEYYQTPPSLFGISAGGIWLRNDGDLPQAKRLMADYQRGRQARVRAEVAQAKADGTAQTFADVFRQQPMQVVARLLAIVFLLSLLALPAWLILRA</sequence>
<feature type="transmembrane region" description="Helical" evidence="1">
    <location>
        <begin position="98"/>
        <end position="120"/>
    </location>
</feature>